<feature type="signal peptide" evidence="1">
    <location>
        <begin position="1"/>
        <end position="30"/>
    </location>
</feature>
<dbReference type="RefSeq" id="WP_106289692.1">
    <property type="nucleotide sequence ID" value="NZ_CAWNTC010000112.1"/>
</dbReference>
<feature type="domain" description="Filamentous haemagglutinin FhaB/tRNA nuclease CdiA-like TPS" evidence="2">
    <location>
        <begin position="39"/>
        <end position="148"/>
    </location>
</feature>
<evidence type="ECO:0000313" key="3">
    <source>
        <dbReference type="EMBL" id="PSB01864.1"/>
    </source>
</evidence>
<accession>A0A2T1C0Y8</accession>
<dbReference type="InterPro" id="IPR008638">
    <property type="entry name" value="FhaB/CdiA-like_TPS"/>
</dbReference>
<keyword evidence="1" id="KW-0732">Signal</keyword>
<dbReference type="Proteomes" id="UP000238762">
    <property type="component" value="Unassembled WGS sequence"/>
</dbReference>
<sequence length="1243" mass="127101">MKNTQLKSNWQLHIACITTSTILSSAPVLAQLIPDKTLGTENSTVNQINPTTQRIDGGAIRASNLFHSFQEFNVAPGKGVYFSNPVGIENILTRVTGGNPSNIFGKLGVFGDSNLYLINPNGIMFGANASLDIKGSFLATTAPGIKLGENGFFSAVNPNQSQLLSVNPQVVFANNLSNPQAEIVNRGNLEVGKDLTLQGTNLDLQGQLLAKGNLTLQAVDTVKMTDSINNPFIAASWGDLLVQGNKGVEISALNHPESGLFAGRDLVLRSDETVVGDAHFWSGGSFQVQKLDGSLGGLHSPKDPVIRTTGDVFIGAYQGGSLHIIAGGKVEIPGYILITGADPQFGLGETITLSSGQQINIDGKNKPTVDIRAGVSPDSIGTPFFQGNGIFLNPTSFPVTPTSADITVGTILFNADPFNLSQKIAGDVLLTNQYRPNPLLQGNITAYYSQAGFIAIETGSVDSGGRVIIDSRDQITIRGIVDSSASGKIGKGGDVLIYSAGDTSLLGAQIKVASGQGGNINVKAKNLNVSGSLLQAGIGQGQGFEGGEAGEIKLDIAENTVIDTSLIANGILPFGTAKKSGATIINTGNLSLINGAKVNSNTTGKGEAGAIQITARGSITMTGNSPLLGSSAISAQVQKTGEGKGGDITINTSNLTLEKGANIDASTLGLGDSGSIKIIASGDINVIGQSSLPQENFAQSGITSQVQSTGKGNSGGIIINASNLTLKDGGRIDASTLASTTTPGKGNAGAVDVTVEDSILITGESSTGNISEISSQVKTGTEGSGNSDGIVVNTSNLTLENGGAIQTNTLGKGNAGSIQVTATDNITIAGEARINKRFVSRISSQVNEDGEQKGIGNSGKISIDTSTLNIEGGGSISANTFSLGSAGEIRISATDNLTISGESSDGFGSNISSQVRQKAEGNSGGIVIYTSILTLENGGFIDATTDAIGSSGKVQIEAENITLKGKTSRGIGSAIGSQAEVTAEGSSQGIEINTTNLSLQDGAFISASSANTSDAGNILIESLGTVSLNDSDIRTTSDRSSGGAININAANIRLRGDSDIRTNVANGAGGGGNITVNADSIIAFDDSDILAFAQDGKGGDITFNTPVFFGDSFRPAPDGTPPLTLDNNGFVDVNASGAVSGNIALPNLDFVRNSLTDLPENVVDTDSIIANSCVVPNAQETGSFVITGSGGLPLRPGDATVSEYPTGKVRAIPEGNSSNTQVVEPQGVYRLPNGNLVLSRRCE</sequence>
<name>A0A2T1C0Y8_9CYAN</name>
<dbReference type="NCBIfam" id="TIGR01901">
    <property type="entry name" value="adhes_NPXG"/>
    <property type="match status" value="1"/>
</dbReference>
<dbReference type="OrthoDB" id="498732at2"/>
<evidence type="ECO:0000259" key="2">
    <source>
        <dbReference type="SMART" id="SM00912"/>
    </source>
</evidence>
<dbReference type="Pfam" id="PF05860">
    <property type="entry name" value="TPS"/>
    <property type="match status" value="1"/>
</dbReference>
<dbReference type="AlphaFoldDB" id="A0A2T1C0Y8"/>
<dbReference type="EMBL" id="PVWJ01000084">
    <property type="protein sequence ID" value="PSB01864.1"/>
    <property type="molecule type" value="Genomic_DNA"/>
</dbReference>
<dbReference type="SUPFAM" id="SSF51126">
    <property type="entry name" value="Pectin lyase-like"/>
    <property type="match status" value="4"/>
</dbReference>
<dbReference type="SMART" id="SM00912">
    <property type="entry name" value="Haemagg_act"/>
    <property type="match status" value="1"/>
</dbReference>
<comment type="caution">
    <text evidence="3">The sequence shown here is derived from an EMBL/GenBank/DDBJ whole genome shotgun (WGS) entry which is preliminary data.</text>
</comment>
<dbReference type="Gene3D" id="2.160.20.10">
    <property type="entry name" value="Single-stranded right-handed beta-helix, Pectin lyase-like"/>
    <property type="match status" value="3"/>
</dbReference>
<keyword evidence="4" id="KW-1185">Reference proteome</keyword>
<dbReference type="InterPro" id="IPR012334">
    <property type="entry name" value="Pectin_lyas_fold"/>
</dbReference>
<organism evidence="3 4">
    <name type="scientific">Merismopedia glauca CCAP 1448/3</name>
    <dbReference type="NCBI Taxonomy" id="1296344"/>
    <lineage>
        <taxon>Bacteria</taxon>
        <taxon>Bacillati</taxon>
        <taxon>Cyanobacteriota</taxon>
        <taxon>Cyanophyceae</taxon>
        <taxon>Synechococcales</taxon>
        <taxon>Merismopediaceae</taxon>
        <taxon>Merismopedia</taxon>
    </lineage>
</organism>
<gene>
    <name evidence="3" type="ORF">C7B64_16160</name>
</gene>
<proteinExistence type="predicted"/>
<feature type="chain" id="PRO_5015562343" description="Filamentous haemagglutinin FhaB/tRNA nuclease CdiA-like TPS domain-containing protein" evidence="1">
    <location>
        <begin position="31"/>
        <end position="1243"/>
    </location>
</feature>
<evidence type="ECO:0000313" key="4">
    <source>
        <dbReference type="Proteomes" id="UP000238762"/>
    </source>
</evidence>
<dbReference type="InterPro" id="IPR011050">
    <property type="entry name" value="Pectin_lyase_fold/virulence"/>
</dbReference>
<reference evidence="3 4" key="2">
    <citation type="submission" date="2018-03" db="EMBL/GenBank/DDBJ databases">
        <title>The ancient ancestry and fast evolution of plastids.</title>
        <authorList>
            <person name="Moore K.R."/>
            <person name="Magnabosco C."/>
            <person name="Momper L."/>
            <person name="Gold D.A."/>
            <person name="Bosak T."/>
            <person name="Fournier G.P."/>
        </authorList>
    </citation>
    <scope>NUCLEOTIDE SEQUENCE [LARGE SCALE GENOMIC DNA]</scope>
    <source>
        <strain evidence="3 4">CCAP 1448/3</strain>
    </source>
</reference>
<reference evidence="3 4" key="1">
    <citation type="submission" date="2018-02" db="EMBL/GenBank/DDBJ databases">
        <authorList>
            <person name="Cohen D.B."/>
            <person name="Kent A.D."/>
        </authorList>
    </citation>
    <scope>NUCLEOTIDE SEQUENCE [LARGE SCALE GENOMIC DNA]</scope>
    <source>
        <strain evidence="3 4">CCAP 1448/3</strain>
    </source>
</reference>
<evidence type="ECO:0000256" key="1">
    <source>
        <dbReference type="SAM" id="SignalP"/>
    </source>
</evidence>
<protein>
    <recommendedName>
        <fullName evidence="2">Filamentous haemagglutinin FhaB/tRNA nuclease CdiA-like TPS domain-containing protein</fullName>
    </recommendedName>
</protein>